<feature type="region of interest" description="Disordered" evidence="1">
    <location>
        <begin position="149"/>
        <end position="297"/>
    </location>
</feature>
<accession>A0A1R1SAS2</accession>
<feature type="compositionally biased region" description="Pro residues" evidence="1">
    <location>
        <begin position="156"/>
        <end position="166"/>
    </location>
</feature>
<protein>
    <submittedName>
        <fullName evidence="2">Uncharacterized protein</fullName>
    </submittedName>
</protein>
<evidence type="ECO:0000313" key="3">
    <source>
        <dbReference type="Proteomes" id="UP000186168"/>
    </source>
</evidence>
<comment type="caution">
    <text evidence="2">The sequence shown here is derived from an EMBL/GenBank/DDBJ whole genome shotgun (WGS) entry which is preliminary data.</text>
</comment>
<dbReference type="AlphaFoldDB" id="A0A1R1SAS2"/>
<feature type="compositionally biased region" description="Basic and acidic residues" evidence="1">
    <location>
        <begin position="281"/>
        <end position="297"/>
    </location>
</feature>
<organism evidence="2 3">
    <name type="scientific">Streptomyces sparsogenes DSM 40356</name>
    <dbReference type="NCBI Taxonomy" id="1331668"/>
    <lineage>
        <taxon>Bacteria</taxon>
        <taxon>Bacillati</taxon>
        <taxon>Actinomycetota</taxon>
        <taxon>Actinomycetes</taxon>
        <taxon>Kitasatosporales</taxon>
        <taxon>Streptomycetaceae</taxon>
        <taxon>Streptomyces</taxon>
    </lineage>
</organism>
<name>A0A1R1SAS2_9ACTN</name>
<dbReference type="Proteomes" id="UP000186168">
    <property type="component" value="Unassembled WGS sequence"/>
</dbReference>
<evidence type="ECO:0000313" key="2">
    <source>
        <dbReference type="EMBL" id="OMI35383.1"/>
    </source>
</evidence>
<feature type="compositionally biased region" description="Basic and acidic residues" evidence="1">
    <location>
        <begin position="182"/>
        <end position="228"/>
    </location>
</feature>
<feature type="compositionally biased region" description="Basic and acidic residues" evidence="1">
    <location>
        <begin position="236"/>
        <end position="274"/>
    </location>
</feature>
<feature type="compositionally biased region" description="Low complexity" evidence="1">
    <location>
        <begin position="167"/>
        <end position="178"/>
    </location>
</feature>
<sequence length="297" mass="33310">MDLDAVADELYGLPPGDFTPARDARVKAARGAGDRSLAERISRLRRPTQAAWASNLLVREQPEEVQRLLELGEALRQAHRDLDGEQLRELSAQQHQLTFALARQAGELTAQAGRHISEATRQEVQDTLHAVLADPQAAEQWAKGRLTKPLSAPVGFPAPPRQPAPAPAAGRAEPAGEVADLDAARTRRREQQERVDRARRQAAEAEQELHDREGELAAAEEERRRAEEDQQQAEQRVSDLSRQLDDAERERQRAREATRRAGDHARDVNRAVREARRRARDRAAQARKLAEQTQRKS</sequence>
<evidence type="ECO:0000256" key="1">
    <source>
        <dbReference type="SAM" id="MobiDB-lite"/>
    </source>
</evidence>
<keyword evidence="3" id="KW-1185">Reference proteome</keyword>
<reference evidence="2 3" key="1">
    <citation type="submission" date="2013-05" db="EMBL/GenBank/DDBJ databases">
        <title>Genome sequence of Streptomyces sparsogenes DSM 40356.</title>
        <authorList>
            <person name="Coyne S."/>
            <person name="Seebeck F.P."/>
        </authorList>
    </citation>
    <scope>NUCLEOTIDE SEQUENCE [LARGE SCALE GENOMIC DNA]</scope>
    <source>
        <strain evidence="2 3">DSM 40356</strain>
    </source>
</reference>
<dbReference type="EMBL" id="ASQP01000399">
    <property type="protein sequence ID" value="OMI35383.1"/>
    <property type="molecule type" value="Genomic_DNA"/>
</dbReference>
<gene>
    <name evidence="2" type="ORF">SPAR_31966</name>
</gene>
<proteinExistence type="predicted"/>
<dbReference type="RefSeq" id="WP_076971649.1">
    <property type="nucleotide sequence ID" value="NZ_ASQP01000399.1"/>
</dbReference>